<dbReference type="InterPro" id="IPR011048">
    <property type="entry name" value="Haem_d1_sf"/>
</dbReference>
<dbReference type="Pfam" id="PF10282">
    <property type="entry name" value="Lactonase"/>
    <property type="match status" value="1"/>
</dbReference>
<accession>A0A286A828</accession>
<feature type="signal peptide" evidence="3">
    <location>
        <begin position="1"/>
        <end position="20"/>
    </location>
</feature>
<dbReference type="Proteomes" id="UP000219281">
    <property type="component" value="Unassembled WGS sequence"/>
</dbReference>
<evidence type="ECO:0000313" key="4">
    <source>
        <dbReference type="EMBL" id="SOD18070.1"/>
    </source>
</evidence>
<keyword evidence="5" id="KW-1185">Reference proteome</keyword>
<dbReference type="Gene3D" id="2.130.10.10">
    <property type="entry name" value="YVTN repeat-like/Quinoprotein amine dehydrogenase"/>
    <property type="match status" value="1"/>
</dbReference>
<dbReference type="InterPro" id="IPR019405">
    <property type="entry name" value="Lactonase_7-beta_prop"/>
</dbReference>
<organism evidence="4 5">
    <name type="scientific">Pedobacter xixiisoli</name>
    <dbReference type="NCBI Taxonomy" id="1476464"/>
    <lineage>
        <taxon>Bacteria</taxon>
        <taxon>Pseudomonadati</taxon>
        <taxon>Bacteroidota</taxon>
        <taxon>Sphingobacteriia</taxon>
        <taxon>Sphingobacteriales</taxon>
        <taxon>Sphingobacteriaceae</taxon>
        <taxon>Pedobacter</taxon>
    </lineage>
</organism>
<dbReference type="PANTHER" id="PTHR30344">
    <property type="entry name" value="6-PHOSPHOGLUCONOLACTONASE-RELATED"/>
    <property type="match status" value="1"/>
</dbReference>
<reference evidence="5" key="1">
    <citation type="submission" date="2017-09" db="EMBL/GenBank/DDBJ databases">
        <authorList>
            <person name="Varghese N."/>
            <person name="Submissions S."/>
        </authorList>
    </citation>
    <scope>NUCLEOTIDE SEQUENCE [LARGE SCALE GENOMIC DNA]</scope>
    <source>
        <strain evidence="5">CGMCC 1.12803</strain>
    </source>
</reference>
<sequence length="366" mass="39822">MFRKLLLIASLSASSLFALAQNHKLIVGTYTNKGNSEGIYVYDFDSKTAATKQLNVIKNVSNPSYLALSKNNDFLYSVYEDGTNSAASAFKFNALTGAASFLNKEATNGQNPCFILTDGKNVITANYSGGSISIFGIKPDGSLSSIKQNIQHTGKGPDRRQEKAHVHQVLFSPDKKYVISNDLGEDKVYIYHYDANAEQPLKFKSSVKTNSGSGPRHLTFSPDGKYAYLAHEFNGKISAFSYKDGSLTLLQEVETVAKDFKGNIDAADIHISADGKFLYESNRGDANNISVFAVQKGGKLKSVETVSTLGKGPRNFSIDPSGNFLLVAHQYTNDVVIFNRNTKTGKLTDSSKRINVGTPVCVIFGK</sequence>
<keyword evidence="2" id="KW-0119">Carbohydrate metabolism</keyword>
<dbReference type="OrthoDB" id="9790815at2"/>
<dbReference type="FunFam" id="2.130.10.10:FF:000306">
    <property type="entry name" value="3-carboxymuconate cyclase"/>
    <property type="match status" value="1"/>
</dbReference>
<evidence type="ECO:0000256" key="3">
    <source>
        <dbReference type="SAM" id="SignalP"/>
    </source>
</evidence>
<keyword evidence="2" id="KW-0313">Glucose metabolism</keyword>
<proteinExistence type="inferred from homology"/>
<evidence type="ECO:0000256" key="2">
    <source>
        <dbReference type="ARBA" id="ARBA00022526"/>
    </source>
</evidence>
<name>A0A286A828_9SPHI</name>
<dbReference type="PANTHER" id="PTHR30344:SF1">
    <property type="entry name" value="6-PHOSPHOGLUCONOLACTONASE"/>
    <property type="match status" value="1"/>
</dbReference>
<keyword evidence="3" id="KW-0732">Signal</keyword>
<dbReference type="InterPro" id="IPR015943">
    <property type="entry name" value="WD40/YVTN_repeat-like_dom_sf"/>
</dbReference>
<dbReference type="SUPFAM" id="SSF51004">
    <property type="entry name" value="C-terminal (heme d1) domain of cytochrome cd1-nitrite reductase"/>
    <property type="match status" value="1"/>
</dbReference>
<evidence type="ECO:0000313" key="5">
    <source>
        <dbReference type="Proteomes" id="UP000219281"/>
    </source>
</evidence>
<feature type="chain" id="PRO_5012922342" evidence="3">
    <location>
        <begin position="21"/>
        <end position="366"/>
    </location>
</feature>
<protein>
    <submittedName>
        <fullName evidence="4">6-phosphogluconolactonase</fullName>
    </submittedName>
</protein>
<dbReference type="GO" id="GO:0017057">
    <property type="term" value="F:6-phosphogluconolactonase activity"/>
    <property type="evidence" value="ECO:0007669"/>
    <property type="project" value="TreeGrafter"/>
</dbReference>
<dbReference type="EMBL" id="OCMT01000003">
    <property type="protein sequence ID" value="SOD18070.1"/>
    <property type="molecule type" value="Genomic_DNA"/>
</dbReference>
<dbReference type="RefSeq" id="WP_097132642.1">
    <property type="nucleotide sequence ID" value="NZ_OCMT01000003.1"/>
</dbReference>
<dbReference type="GO" id="GO:0006006">
    <property type="term" value="P:glucose metabolic process"/>
    <property type="evidence" value="ECO:0007669"/>
    <property type="project" value="UniProtKB-KW"/>
</dbReference>
<evidence type="ECO:0000256" key="1">
    <source>
        <dbReference type="ARBA" id="ARBA00005564"/>
    </source>
</evidence>
<dbReference type="InterPro" id="IPR050282">
    <property type="entry name" value="Cycloisomerase_2"/>
</dbReference>
<gene>
    <name evidence="4" type="ORF">SAMN06297358_2812</name>
</gene>
<comment type="similarity">
    <text evidence="1">Belongs to the cycloisomerase 2 family.</text>
</comment>
<dbReference type="GO" id="GO:0005829">
    <property type="term" value="C:cytosol"/>
    <property type="evidence" value="ECO:0007669"/>
    <property type="project" value="TreeGrafter"/>
</dbReference>
<dbReference type="AlphaFoldDB" id="A0A286A828"/>